<organism evidence="1 2">
    <name type="scientific">Aminobacter carboxidus</name>
    <dbReference type="NCBI Taxonomy" id="376165"/>
    <lineage>
        <taxon>Bacteria</taxon>
        <taxon>Pseudomonadati</taxon>
        <taxon>Pseudomonadota</taxon>
        <taxon>Alphaproteobacteria</taxon>
        <taxon>Hyphomicrobiales</taxon>
        <taxon>Phyllobacteriaceae</taxon>
        <taxon>Aminobacter</taxon>
    </lineage>
</organism>
<dbReference type="RefSeq" id="WP_184774400.1">
    <property type="nucleotide sequence ID" value="NZ_JACHGI010000026.1"/>
</dbReference>
<comment type="caution">
    <text evidence="1">The sequence shown here is derived from an EMBL/GenBank/DDBJ whole genome shotgun (WGS) entry which is preliminary data.</text>
</comment>
<protein>
    <submittedName>
        <fullName evidence="1">Uncharacterized protein</fullName>
    </submittedName>
</protein>
<sequence length="71" mass="8255">MLAFATQACIDRVLEQQARFFEARFADRLRHVERLHRYQPRIGLEGNVENALLGAVEIVSWAMLRDELANE</sequence>
<accession>A0A8E1WKL1</accession>
<evidence type="ECO:0000313" key="2">
    <source>
        <dbReference type="Proteomes" id="UP000532373"/>
    </source>
</evidence>
<name>A0A8E1WKL1_9HYPH</name>
<proteinExistence type="predicted"/>
<evidence type="ECO:0000313" key="1">
    <source>
        <dbReference type="EMBL" id="MBB6470297.1"/>
    </source>
</evidence>
<reference evidence="1 2" key="1">
    <citation type="submission" date="2020-08" db="EMBL/GenBank/DDBJ databases">
        <title>Genomic Encyclopedia of Type Strains, Phase IV (KMG-IV): sequencing the most valuable type-strain genomes for metagenomic binning, comparative biology and taxonomic classification.</title>
        <authorList>
            <person name="Goeker M."/>
        </authorList>
    </citation>
    <scope>NUCLEOTIDE SEQUENCE [LARGE SCALE GENOMIC DNA]</scope>
    <source>
        <strain evidence="1 2">DSM 17454</strain>
    </source>
</reference>
<gene>
    <name evidence="1" type="ORF">HNQ96_006194</name>
</gene>
<dbReference type="AlphaFoldDB" id="A0A8E1WKL1"/>
<dbReference type="EMBL" id="JACHGI010000026">
    <property type="protein sequence ID" value="MBB6470297.1"/>
    <property type="molecule type" value="Genomic_DNA"/>
</dbReference>
<dbReference type="Proteomes" id="UP000532373">
    <property type="component" value="Unassembled WGS sequence"/>
</dbReference>